<dbReference type="EMBL" id="GBRH01246936">
    <property type="protein sequence ID" value="JAD50959.1"/>
    <property type="molecule type" value="Transcribed_RNA"/>
</dbReference>
<organism evidence="1">
    <name type="scientific">Arundo donax</name>
    <name type="common">Giant reed</name>
    <name type="synonym">Donax arundinaceus</name>
    <dbReference type="NCBI Taxonomy" id="35708"/>
    <lineage>
        <taxon>Eukaryota</taxon>
        <taxon>Viridiplantae</taxon>
        <taxon>Streptophyta</taxon>
        <taxon>Embryophyta</taxon>
        <taxon>Tracheophyta</taxon>
        <taxon>Spermatophyta</taxon>
        <taxon>Magnoliopsida</taxon>
        <taxon>Liliopsida</taxon>
        <taxon>Poales</taxon>
        <taxon>Poaceae</taxon>
        <taxon>PACMAD clade</taxon>
        <taxon>Arundinoideae</taxon>
        <taxon>Arundineae</taxon>
        <taxon>Arundo</taxon>
    </lineage>
</organism>
<protein>
    <submittedName>
        <fullName evidence="1">Uncharacterized protein</fullName>
    </submittedName>
</protein>
<evidence type="ECO:0000313" key="1">
    <source>
        <dbReference type="EMBL" id="JAD50959.1"/>
    </source>
</evidence>
<name>A0A0A9AGZ7_ARUDO</name>
<accession>A0A0A9AGZ7</accession>
<sequence>MCALKLCKLWPL</sequence>
<reference evidence="1" key="2">
    <citation type="journal article" date="2015" name="Data Brief">
        <title>Shoot transcriptome of the giant reed, Arundo donax.</title>
        <authorList>
            <person name="Barrero R.A."/>
            <person name="Guerrero F.D."/>
            <person name="Moolhuijzen P."/>
            <person name="Goolsby J.A."/>
            <person name="Tidwell J."/>
            <person name="Bellgard S.E."/>
            <person name="Bellgard M.I."/>
        </authorList>
    </citation>
    <scope>NUCLEOTIDE SEQUENCE</scope>
    <source>
        <tissue evidence="1">Shoot tissue taken approximately 20 cm above the soil surface</tissue>
    </source>
</reference>
<reference evidence="1" key="1">
    <citation type="submission" date="2014-09" db="EMBL/GenBank/DDBJ databases">
        <authorList>
            <person name="Magalhaes I.L.F."/>
            <person name="Oliveira U."/>
            <person name="Santos F.R."/>
            <person name="Vidigal T.H.D.A."/>
            <person name="Brescovit A.D."/>
            <person name="Santos A.J."/>
        </authorList>
    </citation>
    <scope>NUCLEOTIDE SEQUENCE</scope>
    <source>
        <tissue evidence="1">Shoot tissue taken approximately 20 cm above the soil surface</tissue>
    </source>
</reference>
<proteinExistence type="predicted"/>